<evidence type="ECO:0000256" key="2">
    <source>
        <dbReference type="SAM" id="Phobius"/>
    </source>
</evidence>
<evidence type="ECO:0000313" key="7">
    <source>
        <dbReference type="Proteomes" id="UP000320390"/>
    </source>
</evidence>
<dbReference type="CDD" id="cd07021">
    <property type="entry name" value="Clp_protease_NfeD_like"/>
    <property type="match status" value="1"/>
</dbReference>
<evidence type="ECO:0000256" key="1">
    <source>
        <dbReference type="SAM" id="MobiDB-lite"/>
    </source>
</evidence>
<dbReference type="Proteomes" id="UP000320390">
    <property type="component" value="Chromosome"/>
</dbReference>
<gene>
    <name evidence="6" type="ORF">Poly30_32240</name>
</gene>
<dbReference type="Pfam" id="PF24961">
    <property type="entry name" value="NfeD_membrane"/>
    <property type="match status" value="1"/>
</dbReference>
<dbReference type="PANTHER" id="PTHR33507:SF3">
    <property type="entry name" value="INNER MEMBRANE PROTEIN YBBJ"/>
    <property type="match status" value="1"/>
</dbReference>
<keyword evidence="7" id="KW-1185">Reference proteome</keyword>
<evidence type="ECO:0008006" key="8">
    <source>
        <dbReference type="Google" id="ProtNLM"/>
    </source>
</evidence>
<evidence type="ECO:0000313" key="6">
    <source>
        <dbReference type="EMBL" id="QDV07695.1"/>
    </source>
</evidence>
<keyword evidence="3" id="KW-0732">Signal</keyword>
<feature type="domain" description="NfeD1b N-terminal" evidence="5">
    <location>
        <begin position="43"/>
        <end position="192"/>
    </location>
</feature>
<dbReference type="EMBL" id="CP036434">
    <property type="protein sequence ID" value="QDV07695.1"/>
    <property type="molecule type" value="Genomic_DNA"/>
</dbReference>
<evidence type="ECO:0000259" key="4">
    <source>
        <dbReference type="Pfam" id="PF24961"/>
    </source>
</evidence>
<keyword evidence="2" id="KW-0472">Membrane</keyword>
<sequence precursor="true">MALLALVCLLGGGALAPFGSAAAAASAQADLPDQEPIDSVGAYVIRIDGPLDAGHQALFLRAVSQAKASDAALVMAFDTPGGEITRMRQFAGSVDQAVKEGVHVIGWVDDEALSAGTWIYISAASLYMRERSTIGAAQAVQLTPGGMAPAAEKYASAYRAWVRAWAESHGQSPLLAQAMIDPETEVRRVKIEGVEQLISGVQWNDMVGRGEAPELVGTVVRQGELWAITGREAIQYGFADALAETVEEVLAKDGMAGVRVVQLESTRAEDLLASLHGMRILLLFLGLVFGYIELKVPGFGVPGILSLCAFVVLFAGQYLIGLANVPHMVLAGIGVALVATELFVLPGTIWPGLVGALCLIAGLLMSQVGPGLSMQSAWDREILFDATFQLALTAAVSLAAIWLLSRYLPNTPLLGRMVLAGGAPDAPGDADASPESRPGSTHASHARRGAAGRAKTTLRPVGIVVLDGDPAGVEHEARSESGLIDAGAHVTVIEVAAGRLVVRPAATPPIT</sequence>
<name>A0A518EUB9_9BACT</name>
<feature type="transmembrane region" description="Helical" evidence="2">
    <location>
        <begin position="299"/>
        <end position="320"/>
    </location>
</feature>
<dbReference type="Gene3D" id="3.90.226.10">
    <property type="entry name" value="2-enoyl-CoA Hydratase, Chain A, domain 1"/>
    <property type="match status" value="1"/>
</dbReference>
<dbReference type="AlphaFoldDB" id="A0A518EUB9"/>
<reference evidence="6 7" key="1">
    <citation type="submission" date="2019-02" db="EMBL/GenBank/DDBJ databases">
        <title>Deep-cultivation of Planctomycetes and their phenomic and genomic characterization uncovers novel biology.</title>
        <authorList>
            <person name="Wiegand S."/>
            <person name="Jogler M."/>
            <person name="Boedeker C."/>
            <person name="Pinto D."/>
            <person name="Vollmers J."/>
            <person name="Rivas-Marin E."/>
            <person name="Kohn T."/>
            <person name="Peeters S.H."/>
            <person name="Heuer A."/>
            <person name="Rast P."/>
            <person name="Oberbeckmann S."/>
            <person name="Bunk B."/>
            <person name="Jeske O."/>
            <person name="Meyerdierks A."/>
            <person name="Storesund J.E."/>
            <person name="Kallscheuer N."/>
            <person name="Luecker S."/>
            <person name="Lage O.M."/>
            <person name="Pohl T."/>
            <person name="Merkel B.J."/>
            <person name="Hornburger P."/>
            <person name="Mueller R.-W."/>
            <person name="Bruemmer F."/>
            <person name="Labrenz M."/>
            <person name="Spormann A.M."/>
            <person name="Op den Camp H."/>
            <person name="Overmann J."/>
            <person name="Amann R."/>
            <person name="Jetten M.S.M."/>
            <person name="Mascher T."/>
            <person name="Medema M.H."/>
            <person name="Devos D.P."/>
            <person name="Kaster A.-K."/>
            <person name="Ovreas L."/>
            <person name="Rohde M."/>
            <person name="Galperin M.Y."/>
            <person name="Jogler C."/>
        </authorList>
    </citation>
    <scope>NUCLEOTIDE SEQUENCE [LARGE SCALE GENOMIC DNA]</scope>
    <source>
        <strain evidence="6 7">Poly30</strain>
    </source>
</reference>
<proteinExistence type="predicted"/>
<dbReference type="InterPro" id="IPR056738">
    <property type="entry name" value="NfeD1b_N"/>
</dbReference>
<feature type="transmembrane region" description="Helical" evidence="2">
    <location>
        <begin position="271"/>
        <end position="292"/>
    </location>
</feature>
<keyword evidence="2" id="KW-1133">Transmembrane helix</keyword>
<feature type="region of interest" description="Disordered" evidence="1">
    <location>
        <begin position="425"/>
        <end position="455"/>
    </location>
</feature>
<dbReference type="InterPro" id="IPR052165">
    <property type="entry name" value="Membrane_assoc_protease"/>
</dbReference>
<feature type="domain" description="NfeD integral membrane" evidence="4">
    <location>
        <begin position="279"/>
        <end position="404"/>
    </location>
</feature>
<dbReference type="InterPro" id="IPR056739">
    <property type="entry name" value="NfeD_membrane"/>
</dbReference>
<dbReference type="RefSeq" id="WP_419190243.1">
    <property type="nucleotide sequence ID" value="NZ_CP036434.1"/>
</dbReference>
<feature type="signal peptide" evidence="3">
    <location>
        <begin position="1"/>
        <end position="23"/>
    </location>
</feature>
<feature type="transmembrane region" description="Helical" evidence="2">
    <location>
        <begin position="326"/>
        <end position="345"/>
    </location>
</feature>
<dbReference type="GO" id="GO:0005886">
    <property type="term" value="C:plasma membrane"/>
    <property type="evidence" value="ECO:0007669"/>
    <property type="project" value="TreeGrafter"/>
</dbReference>
<dbReference type="SUPFAM" id="SSF52096">
    <property type="entry name" value="ClpP/crotonase"/>
    <property type="match status" value="1"/>
</dbReference>
<dbReference type="PANTHER" id="PTHR33507">
    <property type="entry name" value="INNER MEMBRANE PROTEIN YBBJ"/>
    <property type="match status" value="1"/>
</dbReference>
<feature type="transmembrane region" description="Helical" evidence="2">
    <location>
        <begin position="382"/>
        <end position="404"/>
    </location>
</feature>
<keyword evidence="2" id="KW-0812">Transmembrane</keyword>
<dbReference type="Pfam" id="PF25145">
    <property type="entry name" value="NfeD1b_N"/>
    <property type="match status" value="1"/>
</dbReference>
<evidence type="ECO:0000256" key="3">
    <source>
        <dbReference type="SAM" id="SignalP"/>
    </source>
</evidence>
<feature type="transmembrane region" description="Helical" evidence="2">
    <location>
        <begin position="352"/>
        <end position="370"/>
    </location>
</feature>
<protein>
    <recommendedName>
        <fullName evidence="8">NfeD-like C-terminal domain-containing protein</fullName>
    </recommendedName>
</protein>
<evidence type="ECO:0000259" key="5">
    <source>
        <dbReference type="Pfam" id="PF25145"/>
    </source>
</evidence>
<organism evidence="6 7">
    <name type="scientific">Saltatorellus ferox</name>
    <dbReference type="NCBI Taxonomy" id="2528018"/>
    <lineage>
        <taxon>Bacteria</taxon>
        <taxon>Pseudomonadati</taxon>
        <taxon>Planctomycetota</taxon>
        <taxon>Planctomycetia</taxon>
        <taxon>Planctomycetia incertae sedis</taxon>
        <taxon>Saltatorellus</taxon>
    </lineage>
</organism>
<accession>A0A518EUB9</accession>
<feature type="chain" id="PRO_5022124645" description="NfeD-like C-terminal domain-containing protein" evidence="3">
    <location>
        <begin position="24"/>
        <end position="511"/>
    </location>
</feature>
<dbReference type="InterPro" id="IPR029045">
    <property type="entry name" value="ClpP/crotonase-like_dom_sf"/>
</dbReference>